<evidence type="ECO:0000256" key="1">
    <source>
        <dbReference type="SAM" id="SignalP"/>
    </source>
</evidence>
<dbReference type="InterPro" id="IPR011059">
    <property type="entry name" value="Metal-dep_hydrolase_composite"/>
</dbReference>
<dbReference type="Pfam" id="PF01979">
    <property type="entry name" value="Amidohydro_1"/>
    <property type="match status" value="1"/>
</dbReference>
<organism evidence="3 4">
    <name type="scientific">Nibrella viscosa</name>
    <dbReference type="NCBI Taxonomy" id="1084524"/>
    <lineage>
        <taxon>Bacteria</taxon>
        <taxon>Pseudomonadati</taxon>
        <taxon>Bacteroidota</taxon>
        <taxon>Cytophagia</taxon>
        <taxon>Cytophagales</taxon>
        <taxon>Spirosomataceae</taxon>
        <taxon>Nibrella</taxon>
    </lineage>
</organism>
<dbReference type="InterPro" id="IPR032466">
    <property type="entry name" value="Metal_Hydrolase"/>
</dbReference>
<evidence type="ECO:0000313" key="3">
    <source>
        <dbReference type="EMBL" id="GAA4397688.1"/>
    </source>
</evidence>
<dbReference type="Proteomes" id="UP001500936">
    <property type="component" value="Unassembled WGS sequence"/>
</dbReference>
<dbReference type="RefSeq" id="WP_345264080.1">
    <property type="nucleotide sequence ID" value="NZ_BAABHB010000001.1"/>
</dbReference>
<protein>
    <submittedName>
        <fullName evidence="3">Amidohydrolase</fullName>
    </submittedName>
</protein>
<sequence>MKKIFTTILVLASLQSFAQNPAPARPQIRPIALTGGTIHVGNGQVINNGTIVFDKGVITAVGDATTPFDRNNTDVYTLAGKHLYPGLISPASTVGLKEVASVKATVDDSEIGVLNSNVRALIAYNTDSEVIPTIRNNGVLITQAMPSGGTISGSSSIMHTDGWNWEDAVLKADDGLWLNWPSYLSREFNMEDFSAGLKKNDKRNEAIAVLKATFADAKAYSEFSSADPMNLKLEAMRGLFTGARNLYIRAGYGKDIVEAIKFAREMGVKKPVIVGGDEAYRVVDFLKENNIPVILSEGHRLPSRQDEDVDMPYKLPGILQKAGILVSLSYPDEWWRTRNLPFLAGTAAGFGIVDREEALKLITANSAKIMGIDNLVGTLEKGKQATLFVSKGDALDMRTNVVEMAFIQGRNVNLDDKHKRLYEKYQEKYGHKRPLAERK</sequence>
<feature type="signal peptide" evidence="1">
    <location>
        <begin position="1"/>
        <end position="18"/>
    </location>
</feature>
<dbReference type="InterPro" id="IPR050287">
    <property type="entry name" value="MTA/SAH_deaminase"/>
</dbReference>
<evidence type="ECO:0000259" key="2">
    <source>
        <dbReference type="Pfam" id="PF01979"/>
    </source>
</evidence>
<dbReference type="InterPro" id="IPR006680">
    <property type="entry name" value="Amidohydro-rel"/>
</dbReference>
<keyword evidence="4" id="KW-1185">Reference proteome</keyword>
<name>A0ABP8JY11_9BACT</name>
<reference evidence="4" key="1">
    <citation type="journal article" date="2019" name="Int. J. Syst. Evol. Microbiol.">
        <title>The Global Catalogue of Microorganisms (GCM) 10K type strain sequencing project: providing services to taxonomists for standard genome sequencing and annotation.</title>
        <authorList>
            <consortium name="The Broad Institute Genomics Platform"/>
            <consortium name="The Broad Institute Genome Sequencing Center for Infectious Disease"/>
            <person name="Wu L."/>
            <person name="Ma J."/>
        </authorList>
    </citation>
    <scope>NUCLEOTIDE SEQUENCE [LARGE SCALE GENOMIC DNA]</scope>
    <source>
        <strain evidence="4">JCM 17925</strain>
    </source>
</reference>
<dbReference type="PANTHER" id="PTHR43794:SF5">
    <property type="entry name" value="CHLOROHYDROLASE FAMILY PROTEIN"/>
    <property type="match status" value="1"/>
</dbReference>
<dbReference type="EMBL" id="BAABHB010000001">
    <property type="protein sequence ID" value="GAA4397688.1"/>
    <property type="molecule type" value="Genomic_DNA"/>
</dbReference>
<dbReference type="SUPFAM" id="SSF51556">
    <property type="entry name" value="Metallo-dependent hydrolases"/>
    <property type="match status" value="1"/>
</dbReference>
<evidence type="ECO:0000313" key="4">
    <source>
        <dbReference type="Proteomes" id="UP001500936"/>
    </source>
</evidence>
<keyword evidence="1" id="KW-0732">Signal</keyword>
<feature type="chain" id="PRO_5047162226" evidence="1">
    <location>
        <begin position="19"/>
        <end position="439"/>
    </location>
</feature>
<feature type="domain" description="Amidohydrolase-related" evidence="2">
    <location>
        <begin position="353"/>
        <end position="410"/>
    </location>
</feature>
<dbReference type="SUPFAM" id="SSF51338">
    <property type="entry name" value="Composite domain of metallo-dependent hydrolases"/>
    <property type="match status" value="1"/>
</dbReference>
<dbReference type="Gene3D" id="3.20.20.140">
    <property type="entry name" value="Metal-dependent hydrolases"/>
    <property type="match status" value="1"/>
</dbReference>
<accession>A0ABP8JY11</accession>
<dbReference type="PANTHER" id="PTHR43794">
    <property type="entry name" value="AMINOHYDROLASE SSNA-RELATED"/>
    <property type="match status" value="1"/>
</dbReference>
<proteinExistence type="predicted"/>
<gene>
    <name evidence="3" type="ORF">GCM10023187_07430</name>
</gene>
<comment type="caution">
    <text evidence="3">The sequence shown here is derived from an EMBL/GenBank/DDBJ whole genome shotgun (WGS) entry which is preliminary data.</text>
</comment>